<evidence type="ECO:0000256" key="4">
    <source>
        <dbReference type="ARBA" id="ARBA00022692"/>
    </source>
</evidence>
<keyword evidence="3 7" id="KW-1134">Transmembrane beta strand</keyword>
<dbReference type="InterPro" id="IPR023997">
    <property type="entry name" value="TonB-dep_OMP_SusC/RagA_CS"/>
</dbReference>
<dbReference type="InterPro" id="IPR008969">
    <property type="entry name" value="CarboxyPept-like_regulatory"/>
</dbReference>
<dbReference type="Gene3D" id="2.170.130.10">
    <property type="entry name" value="TonB-dependent receptor, plug domain"/>
    <property type="match status" value="1"/>
</dbReference>
<dbReference type="NCBIfam" id="TIGR04057">
    <property type="entry name" value="SusC_RagA_signa"/>
    <property type="match status" value="1"/>
</dbReference>
<sequence>MKKECKPIFQGERSLWIRKMLLLMKLTCLLVLLAVFQSFAIDTAGQNTQISVDLKNTTMENVLQNIEEESDYYFLYSRSVIDLSRKVDFKVDGVNVEEALNQLFEGSNINYRFEGRQIVLTQITQATAQQQSISGVVKDAAGVALPGVTVVVKGTTNGTITDFDGKYALSAVPADAVLVFSFVGMQTLEMPVAGKTNISVTLEEQTIGIEEVVAVGYGVVKKADLTGSVASVKAEDIARTSSSNAMQAMQAQVPGLDIQQNSGEAGSKLNINLRGNRSISASNSPLILVDGIEYGSTLDINPSDIESMDVLKDAASTAIYGTKGANGVIIITTKRGKAGKTKISLNTYLSSNSATNVPKVMYGRKEVQRLIDKANYQADAASGNWGGSSLTVQDILTESLDDGTTEMDIYNDGSYTDWLDIILQNGLTQNYELGVSGGSEKTNFNLSLGTMFEEGLMKNDNLDRYNVKTVVDHKISDQFKVGMNTLLTYKSHDSRNSSVFGQSMKMTTITHPYLSDNTINENPNPRYAAHVNPLMDEIPGNYQRNIETTRIFSNAYLEVKPIADLVFKTTFAVDRSNSRDGLYQDYKSVARHQSPGTTYISSTWNTGTKYTWENTLTYNTDFNSDEHDLTVLLGHSMNQSVTESTSTFGDAGAEHYYQSAFYDLSKIGSPTTETTYIKQAILSYFSRVNYKFRDKYLLQASVRADGSSTLADGNKWGYFPSTAVAWRMSEEPFLQDVDVLDNLKLRASWGISGNAAVDPYQTLQALSSYPVYYYLGAKDVAGNIPDQLGNQDLKWETTNALNFGLDFGFMGNRVSGSIDFFTSRTSDLLLYRSAPASSVFPTVISNIGETKGHGIEIALNTSVVRSSDWNWDINWSYSSFTDEVSSLYEGVDKDINGTIAYIVGEPVSAYYDWEADGTWDVGEYDDYIADWQTRHTGETAGYISDYGTPGTIKVIDRNDDGVIDDSDKRIYNRSPKHIIGMNNSVSFKDFSLSVLLYARVGGYIAYDFNNQMNFESANWADLDYWTVDNTDAKFPNPGSASALYTNYSSSLLYEKANYVKVKDITLAYNLPKTLIGQVGLGSVKLYGSLKNFITFSSIDNYDPERGGSISFPLAKQVVFGANIEF</sequence>
<organism evidence="9 10">
    <name type="scientific">Mangrovibacterium marinum</name>
    <dbReference type="NCBI Taxonomy" id="1639118"/>
    <lineage>
        <taxon>Bacteria</taxon>
        <taxon>Pseudomonadati</taxon>
        <taxon>Bacteroidota</taxon>
        <taxon>Bacteroidia</taxon>
        <taxon>Marinilabiliales</taxon>
        <taxon>Prolixibacteraceae</taxon>
        <taxon>Mangrovibacterium</taxon>
    </lineage>
</organism>
<evidence type="ECO:0000256" key="5">
    <source>
        <dbReference type="ARBA" id="ARBA00023136"/>
    </source>
</evidence>
<dbReference type="SMART" id="SM00965">
    <property type="entry name" value="STN"/>
    <property type="match status" value="1"/>
</dbReference>
<keyword evidence="4 7" id="KW-0812">Transmembrane</keyword>
<name>A0A2T5BZU7_9BACT</name>
<dbReference type="Gene3D" id="2.40.170.20">
    <property type="entry name" value="TonB-dependent receptor, beta-barrel domain"/>
    <property type="match status" value="1"/>
</dbReference>
<protein>
    <submittedName>
        <fullName evidence="9">TonB-linked SusC/RagA family outer membrane protein</fullName>
    </submittedName>
</protein>
<evidence type="ECO:0000256" key="1">
    <source>
        <dbReference type="ARBA" id="ARBA00004571"/>
    </source>
</evidence>
<evidence type="ECO:0000256" key="6">
    <source>
        <dbReference type="ARBA" id="ARBA00023237"/>
    </source>
</evidence>
<keyword evidence="5 7" id="KW-0472">Membrane</keyword>
<dbReference type="GO" id="GO:0009279">
    <property type="term" value="C:cell outer membrane"/>
    <property type="evidence" value="ECO:0007669"/>
    <property type="project" value="UniProtKB-SubCell"/>
</dbReference>
<dbReference type="InterPro" id="IPR011662">
    <property type="entry name" value="Secretin/TonB_short_N"/>
</dbReference>
<dbReference type="Pfam" id="PF13715">
    <property type="entry name" value="CarbopepD_reg_2"/>
    <property type="match status" value="1"/>
</dbReference>
<keyword evidence="10" id="KW-1185">Reference proteome</keyword>
<dbReference type="EMBL" id="QAAD01000013">
    <property type="protein sequence ID" value="PTN07817.1"/>
    <property type="molecule type" value="Genomic_DNA"/>
</dbReference>
<dbReference type="PROSITE" id="PS52016">
    <property type="entry name" value="TONB_DEPENDENT_REC_3"/>
    <property type="match status" value="1"/>
</dbReference>
<dbReference type="SUPFAM" id="SSF56935">
    <property type="entry name" value="Porins"/>
    <property type="match status" value="1"/>
</dbReference>
<evidence type="ECO:0000259" key="8">
    <source>
        <dbReference type="SMART" id="SM00965"/>
    </source>
</evidence>
<comment type="subcellular location">
    <subcellularLocation>
        <location evidence="1 7">Cell outer membrane</location>
        <topology evidence="1 7">Multi-pass membrane protein</topology>
    </subcellularLocation>
</comment>
<evidence type="ECO:0000256" key="2">
    <source>
        <dbReference type="ARBA" id="ARBA00022448"/>
    </source>
</evidence>
<evidence type="ECO:0000313" key="10">
    <source>
        <dbReference type="Proteomes" id="UP000243525"/>
    </source>
</evidence>
<evidence type="ECO:0000256" key="7">
    <source>
        <dbReference type="PROSITE-ProRule" id="PRU01360"/>
    </source>
</evidence>
<evidence type="ECO:0000256" key="3">
    <source>
        <dbReference type="ARBA" id="ARBA00022452"/>
    </source>
</evidence>
<dbReference type="FunFam" id="2.60.40.1120:FF:000003">
    <property type="entry name" value="Outer membrane protein Omp121"/>
    <property type="match status" value="1"/>
</dbReference>
<comment type="similarity">
    <text evidence="7">Belongs to the TonB-dependent receptor family.</text>
</comment>
<dbReference type="Pfam" id="PF07660">
    <property type="entry name" value="STN"/>
    <property type="match status" value="1"/>
</dbReference>
<gene>
    <name evidence="9" type="ORF">C8N47_11383</name>
</gene>
<dbReference type="InterPro" id="IPR012910">
    <property type="entry name" value="Plug_dom"/>
</dbReference>
<dbReference type="Gene3D" id="2.60.40.1120">
    <property type="entry name" value="Carboxypeptidase-like, regulatory domain"/>
    <property type="match status" value="1"/>
</dbReference>
<comment type="caution">
    <text evidence="9">The sequence shown here is derived from an EMBL/GenBank/DDBJ whole genome shotgun (WGS) entry which is preliminary data.</text>
</comment>
<dbReference type="SUPFAM" id="SSF49464">
    <property type="entry name" value="Carboxypeptidase regulatory domain-like"/>
    <property type="match status" value="1"/>
</dbReference>
<proteinExistence type="inferred from homology"/>
<accession>A0A2T5BZU7</accession>
<dbReference type="AlphaFoldDB" id="A0A2T5BZU7"/>
<feature type="domain" description="Secretin/TonB short N-terminal" evidence="8">
    <location>
        <begin position="72"/>
        <end position="123"/>
    </location>
</feature>
<keyword evidence="2 7" id="KW-0813">Transport</keyword>
<dbReference type="InterPro" id="IPR039426">
    <property type="entry name" value="TonB-dep_rcpt-like"/>
</dbReference>
<dbReference type="InterPro" id="IPR037066">
    <property type="entry name" value="Plug_dom_sf"/>
</dbReference>
<dbReference type="InterPro" id="IPR036942">
    <property type="entry name" value="Beta-barrel_TonB_sf"/>
</dbReference>
<dbReference type="Pfam" id="PF07715">
    <property type="entry name" value="Plug"/>
    <property type="match status" value="1"/>
</dbReference>
<keyword evidence="6 7" id="KW-0998">Cell outer membrane</keyword>
<dbReference type="InterPro" id="IPR023996">
    <property type="entry name" value="TonB-dep_OMP_SusC/RagA"/>
</dbReference>
<dbReference type="Proteomes" id="UP000243525">
    <property type="component" value="Unassembled WGS sequence"/>
</dbReference>
<evidence type="ECO:0000313" key="9">
    <source>
        <dbReference type="EMBL" id="PTN07817.1"/>
    </source>
</evidence>
<reference evidence="9 10" key="1">
    <citation type="submission" date="2018-04" db="EMBL/GenBank/DDBJ databases">
        <title>Genomic Encyclopedia of Archaeal and Bacterial Type Strains, Phase II (KMG-II): from individual species to whole genera.</title>
        <authorList>
            <person name="Goeker M."/>
        </authorList>
    </citation>
    <scope>NUCLEOTIDE SEQUENCE [LARGE SCALE GENOMIC DNA]</scope>
    <source>
        <strain evidence="9 10">DSM 28823</strain>
    </source>
</reference>
<dbReference type="NCBIfam" id="TIGR04056">
    <property type="entry name" value="OMP_RagA_SusC"/>
    <property type="match status" value="1"/>
</dbReference>